<dbReference type="EMBL" id="PDNA01000048">
    <property type="protein sequence ID" value="PGH19354.1"/>
    <property type="molecule type" value="Genomic_DNA"/>
</dbReference>
<sequence>MPRSNEFQNLAMRYRKFNTTALIDAAVSAAGNGARSYIVSRWKHVTPATTPCPVQFSREELELHGSELELVEGLGEVLRQLQNDNLIPLGGMVPREDYEQVSHINNHVRETFVNLAESEQQRALYSQIWPYQGRER</sequence>
<evidence type="ECO:0000313" key="1">
    <source>
        <dbReference type="EMBL" id="PGH19354.1"/>
    </source>
</evidence>
<gene>
    <name evidence="1" type="ORF">AJ80_03994</name>
</gene>
<reference evidence="1 2" key="1">
    <citation type="submission" date="2017-10" db="EMBL/GenBank/DDBJ databases">
        <title>Comparative genomics in systemic dimorphic fungi from Ajellomycetaceae.</title>
        <authorList>
            <person name="Munoz J.F."/>
            <person name="Mcewen J.G."/>
            <person name="Clay O.K."/>
            <person name="Cuomo C.A."/>
        </authorList>
    </citation>
    <scope>NUCLEOTIDE SEQUENCE [LARGE SCALE GENOMIC DNA]</scope>
    <source>
        <strain evidence="1 2">UAMH7299</strain>
    </source>
</reference>
<dbReference type="OrthoDB" id="2831558at2759"/>
<keyword evidence="2" id="KW-1185">Reference proteome</keyword>
<comment type="caution">
    <text evidence="1">The sequence shown here is derived from an EMBL/GenBank/DDBJ whole genome shotgun (WGS) entry which is preliminary data.</text>
</comment>
<proteinExistence type="predicted"/>
<accession>A0A2B7Y5B7</accession>
<evidence type="ECO:0000313" key="2">
    <source>
        <dbReference type="Proteomes" id="UP000224634"/>
    </source>
</evidence>
<dbReference type="Proteomes" id="UP000224634">
    <property type="component" value="Unassembled WGS sequence"/>
</dbReference>
<protein>
    <submittedName>
        <fullName evidence="1">Uncharacterized protein</fullName>
    </submittedName>
</protein>
<name>A0A2B7Y5B7_POLH7</name>
<organism evidence="1 2">
    <name type="scientific">Polytolypa hystricis (strain UAMH7299)</name>
    <dbReference type="NCBI Taxonomy" id="1447883"/>
    <lineage>
        <taxon>Eukaryota</taxon>
        <taxon>Fungi</taxon>
        <taxon>Dikarya</taxon>
        <taxon>Ascomycota</taxon>
        <taxon>Pezizomycotina</taxon>
        <taxon>Eurotiomycetes</taxon>
        <taxon>Eurotiomycetidae</taxon>
        <taxon>Onygenales</taxon>
        <taxon>Onygenales incertae sedis</taxon>
        <taxon>Polytolypa</taxon>
    </lineage>
</organism>
<dbReference type="AlphaFoldDB" id="A0A2B7Y5B7"/>